<dbReference type="InterPro" id="IPR036390">
    <property type="entry name" value="WH_DNA-bd_sf"/>
</dbReference>
<evidence type="ECO:0000313" key="6">
    <source>
        <dbReference type="Proteomes" id="UP000261905"/>
    </source>
</evidence>
<proteinExistence type="predicted"/>
<dbReference type="SUPFAM" id="SSF46785">
    <property type="entry name" value="Winged helix' DNA-binding domain"/>
    <property type="match status" value="1"/>
</dbReference>
<dbReference type="InterPro" id="IPR000835">
    <property type="entry name" value="HTH_MarR-typ"/>
</dbReference>
<evidence type="ECO:0000313" key="5">
    <source>
        <dbReference type="EMBL" id="REK72061.1"/>
    </source>
</evidence>
<keyword evidence="6" id="KW-1185">Reference proteome</keyword>
<dbReference type="OrthoDB" id="2314798at2"/>
<dbReference type="Pfam" id="PF12802">
    <property type="entry name" value="MarR_2"/>
    <property type="match status" value="1"/>
</dbReference>
<reference evidence="5 6" key="1">
    <citation type="submission" date="2018-08" db="EMBL/GenBank/DDBJ databases">
        <title>Paenibacillus sp. M4BSY-1, whole genome shotgun sequence.</title>
        <authorList>
            <person name="Tuo L."/>
        </authorList>
    </citation>
    <scope>NUCLEOTIDE SEQUENCE [LARGE SCALE GENOMIC DNA]</scope>
    <source>
        <strain evidence="5 6">M4BSY-1</strain>
    </source>
</reference>
<dbReference type="PRINTS" id="PR00598">
    <property type="entry name" value="HTHMARR"/>
</dbReference>
<dbReference type="GO" id="GO:0003700">
    <property type="term" value="F:DNA-binding transcription factor activity"/>
    <property type="evidence" value="ECO:0007669"/>
    <property type="project" value="InterPro"/>
</dbReference>
<dbReference type="GO" id="GO:0003677">
    <property type="term" value="F:DNA binding"/>
    <property type="evidence" value="ECO:0007669"/>
    <property type="project" value="UniProtKB-KW"/>
</dbReference>
<keyword evidence="2" id="KW-0238">DNA-binding</keyword>
<dbReference type="AlphaFoldDB" id="A0A371P803"/>
<dbReference type="PANTHER" id="PTHR42756:SF1">
    <property type="entry name" value="TRANSCRIPTIONAL REPRESSOR OF EMRAB OPERON"/>
    <property type="match status" value="1"/>
</dbReference>
<name>A0A371P803_9BACL</name>
<sequence>MFQNFVAFLSEFHQATHQFTKDVRPEGTTAAQYDILEYLMVSQPATLSEVSECVHMSMPNTSREIRKLEEKGLCEKTSDPLDKRKQLIQLTTSGQAIMGQAFNEIEARFMARIQDASPEDIRELEHALQVIRKQVF</sequence>
<dbReference type="Proteomes" id="UP000261905">
    <property type="component" value="Unassembled WGS sequence"/>
</dbReference>
<keyword evidence="3" id="KW-0804">Transcription</keyword>
<evidence type="ECO:0000256" key="3">
    <source>
        <dbReference type="ARBA" id="ARBA00023163"/>
    </source>
</evidence>
<dbReference type="PANTHER" id="PTHR42756">
    <property type="entry name" value="TRANSCRIPTIONAL REGULATOR, MARR"/>
    <property type="match status" value="1"/>
</dbReference>
<accession>A0A371P803</accession>
<evidence type="ECO:0000256" key="1">
    <source>
        <dbReference type="ARBA" id="ARBA00023015"/>
    </source>
</evidence>
<feature type="domain" description="HTH marR-type" evidence="4">
    <location>
        <begin position="1"/>
        <end position="133"/>
    </location>
</feature>
<dbReference type="InterPro" id="IPR036388">
    <property type="entry name" value="WH-like_DNA-bd_sf"/>
</dbReference>
<keyword evidence="1" id="KW-0805">Transcription regulation</keyword>
<dbReference type="EMBL" id="QUBQ01000004">
    <property type="protein sequence ID" value="REK72061.1"/>
    <property type="molecule type" value="Genomic_DNA"/>
</dbReference>
<dbReference type="PROSITE" id="PS50995">
    <property type="entry name" value="HTH_MARR_2"/>
    <property type="match status" value="1"/>
</dbReference>
<dbReference type="SMART" id="SM00347">
    <property type="entry name" value="HTH_MARR"/>
    <property type="match status" value="1"/>
</dbReference>
<comment type="caution">
    <text evidence="5">The sequence shown here is derived from an EMBL/GenBank/DDBJ whole genome shotgun (WGS) entry which is preliminary data.</text>
</comment>
<evidence type="ECO:0000256" key="2">
    <source>
        <dbReference type="ARBA" id="ARBA00023125"/>
    </source>
</evidence>
<protein>
    <submittedName>
        <fullName evidence="5">MarR family transcriptional regulator</fullName>
    </submittedName>
</protein>
<dbReference type="Gene3D" id="1.10.10.10">
    <property type="entry name" value="Winged helix-like DNA-binding domain superfamily/Winged helix DNA-binding domain"/>
    <property type="match status" value="1"/>
</dbReference>
<organism evidence="5 6">
    <name type="scientific">Paenibacillus paeoniae</name>
    <dbReference type="NCBI Taxonomy" id="2292705"/>
    <lineage>
        <taxon>Bacteria</taxon>
        <taxon>Bacillati</taxon>
        <taxon>Bacillota</taxon>
        <taxon>Bacilli</taxon>
        <taxon>Bacillales</taxon>
        <taxon>Paenibacillaceae</taxon>
        <taxon>Paenibacillus</taxon>
    </lineage>
</organism>
<evidence type="ECO:0000259" key="4">
    <source>
        <dbReference type="PROSITE" id="PS50995"/>
    </source>
</evidence>
<gene>
    <name evidence="5" type="ORF">DX130_19245</name>
</gene>